<dbReference type="EMBL" id="FNUZ01000002">
    <property type="protein sequence ID" value="SEG07433.1"/>
    <property type="molecule type" value="Genomic_DNA"/>
</dbReference>
<sequence>MKTSICPQCKTTFRFRSNKKFCSATCRKLNAQQKKRTECPVNATHSPETRRDQSLTFDLAMRLAERLYTLPPSQRLGYLQALIEEARSGASPTLRRVLTMPKLLRANCEDRHLFWRRSPRSYVTITQAADRYCRKFWGAGVEAVVGGEVPEPVTGEVEGGIPQAA</sequence>
<reference evidence="1 2" key="1">
    <citation type="submission" date="2016-10" db="EMBL/GenBank/DDBJ databases">
        <authorList>
            <person name="de Groot N.N."/>
        </authorList>
    </citation>
    <scope>NUCLEOTIDE SEQUENCE [LARGE SCALE GENOMIC DNA]</scope>
    <source>
        <strain evidence="1 2">DSM 26915</strain>
    </source>
</reference>
<evidence type="ECO:0000313" key="1">
    <source>
        <dbReference type="EMBL" id="SEG07433.1"/>
    </source>
</evidence>
<accession>A0A1H5X729</accession>
<proteinExistence type="predicted"/>
<protein>
    <submittedName>
        <fullName evidence="1">Uncharacterized protein</fullName>
    </submittedName>
</protein>
<evidence type="ECO:0000313" key="2">
    <source>
        <dbReference type="Proteomes" id="UP000236752"/>
    </source>
</evidence>
<dbReference type="Proteomes" id="UP000236752">
    <property type="component" value="Unassembled WGS sequence"/>
</dbReference>
<organism evidence="1 2">
    <name type="scientific">Thalassococcus halodurans</name>
    <dbReference type="NCBI Taxonomy" id="373675"/>
    <lineage>
        <taxon>Bacteria</taxon>
        <taxon>Pseudomonadati</taxon>
        <taxon>Pseudomonadota</taxon>
        <taxon>Alphaproteobacteria</taxon>
        <taxon>Rhodobacterales</taxon>
        <taxon>Roseobacteraceae</taxon>
        <taxon>Thalassococcus</taxon>
    </lineage>
</organism>
<keyword evidence="2" id="KW-1185">Reference proteome</keyword>
<gene>
    <name evidence="1" type="ORF">SAMN04488045_1743</name>
</gene>
<dbReference type="AlphaFoldDB" id="A0A1H5X729"/>
<name>A0A1H5X729_9RHOB</name>